<protein>
    <submittedName>
        <fullName evidence="2">Uncharacterized protein</fullName>
    </submittedName>
</protein>
<dbReference type="Proteomes" id="UP000027138">
    <property type="component" value="Unassembled WGS sequence"/>
</dbReference>
<name>A0A067LQ32_JATCU</name>
<organism evidence="2 3">
    <name type="scientific">Jatropha curcas</name>
    <name type="common">Barbados nut</name>
    <dbReference type="NCBI Taxonomy" id="180498"/>
    <lineage>
        <taxon>Eukaryota</taxon>
        <taxon>Viridiplantae</taxon>
        <taxon>Streptophyta</taxon>
        <taxon>Embryophyta</taxon>
        <taxon>Tracheophyta</taxon>
        <taxon>Spermatophyta</taxon>
        <taxon>Magnoliopsida</taxon>
        <taxon>eudicotyledons</taxon>
        <taxon>Gunneridae</taxon>
        <taxon>Pentapetalae</taxon>
        <taxon>rosids</taxon>
        <taxon>fabids</taxon>
        <taxon>Malpighiales</taxon>
        <taxon>Euphorbiaceae</taxon>
        <taxon>Crotonoideae</taxon>
        <taxon>Jatropheae</taxon>
        <taxon>Jatropha</taxon>
    </lineage>
</organism>
<reference evidence="2 3" key="1">
    <citation type="journal article" date="2014" name="PLoS ONE">
        <title>Global Analysis of Gene Expression Profiles in Physic Nut (Jatropha curcas L.) Seedlings Exposed to Salt Stress.</title>
        <authorList>
            <person name="Zhang L."/>
            <person name="Zhang C."/>
            <person name="Wu P."/>
            <person name="Chen Y."/>
            <person name="Li M."/>
            <person name="Jiang H."/>
            <person name="Wu G."/>
        </authorList>
    </citation>
    <scope>NUCLEOTIDE SEQUENCE [LARGE SCALE GENOMIC DNA]</scope>
    <source>
        <strain evidence="3">cv. GZQX0401</strain>
        <tissue evidence="2">Young leaves</tissue>
    </source>
</reference>
<evidence type="ECO:0000313" key="3">
    <source>
        <dbReference type="Proteomes" id="UP000027138"/>
    </source>
</evidence>
<dbReference type="EMBL" id="KK914200">
    <property type="protein sequence ID" value="KDP47040.1"/>
    <property type="molecule type" value="Genomic_DNA"/>
</dbReference>
<proteinExistence type="predicted"/>
<gene>
    <name evidence="2" type="ORF">JCGZ_10767</name>
</gene>
<evidence type="ECO:0000256" key="1">
    <source>
        <dbReference type="SAM" id="MobiDB-lite"/>
    </source>
</evidence>
<accession>A0A067LQ32</accession>
<feature type="compositionally biased region" description="Basic and acidic residues" evidence="1">
    <location>
        <begin position="1"/>
        <end position="20"/>
    </location>
</feature>
<keyword evidence="3" id="KW-1185">Reference proteome</keyword>
<evidence type="ECO:0000313" key="2">
    <source>
        <dbReference type="EMBL" id="KDP47040.1"/>
    </source>
</evidence>
<dbReference type="AlphaFoldDB" id="A0A067LQ32"/>
<feature type="region of interest" description="Disordered" evidence="1">
    <location>
        <begin position="1"/>
        <end position="25"/>
    </location>
</feature>
<sequence>MEESTKLKDSKYKKVEKQGEEAASELQLPPVSSFCVLHTEKGGKSIGRGGGLNQERTLAGIAAEPIPATNKLLKSKSVIILSF</sequence>